<feature type="transmembrane region" description="Helical" evidence="1">
    <location>
        <begin position="12"/>
        <end position="30"/>
    </location>
</feature>
<feature type="transmembrane region" description="Helical" evidence="1">
    <location>
        <begin position="36"/>
        <end position="53"/>
    </location>
</feature>
<evidence type="ECO:0000256" key="1">
    <source>
        <dbReference type="SAM" id="Phobius"/>
    </source>
</evidence>
<keyword evidence="1" id="KW-0812">Transmembrane</keyword>
<dbReference type="Gene3D" id="3.40.50.150">
    <property type="entry name" value="Vaccinia Virus protein VP39"/>
    <property type="match status" value="1"/>
</dbReference>
<dbReference type="Proteomes" id="UP000644610">
    <property type="component" value="Unassembled WGS sequence"/>
</dbReference>
<dbReference type="InterPro" id="IPR029063">
    <property type="entry name" value="SAM-dependent_MTases_sf"/>
</dbReference>
<gene>
    <name evidence="2" type="ORF">Psi02_23760</name>
</gene>
<evidence type="ECO:0000313" key="2">
    <source>
        <dbReference type="EMBL" id="GII45952.1"/>
    </source>
</evidence>
<reference evidence="2" key="1">
    <citation type="submission" date="2021-01" db="EMBL/GenBank/DDBJ databases">
        <title>Whole genome shotgun sequence of Planotetraspora silvatica NBRC 100141.</title>
        <authorList>
            <person name="Komaki H."/>
            <person name="Tamura T."/>
        </authorList>
    </citation>
    <scope>NUCLEOTIDE SEQUENCE</scope>
    <source>
        <strain evidence="2">NBRC 100141</strain>
    </source>
</reference>
<dbReference type="SUPFAM" id="SSF53335">
    <property type="entry name" value="S-adenosyl-L-methionine-dependent methyltransferases"/>
    <property type="match status" value="1"/>
</dbReference>
<name>A0A8J3XL46_9ACTN</name>
<protein>
    <submittedName>
        <fullName evidence="2">Uncharacterized protein</fullName>
    </submittedName>
</protein>
<dbReference type="EMBL" id="BOOQ01000013">
    <property type="protein sequence ID" value="GII45952.1"/>
    <property type="molecule type" value="Genomic_DNA"/>
</dbReference>
<keyword evidence="1" id="KW-1133">Transmembrane helix</keyword>
<accession>A0A8J3XL46</accession>
<organism evidence="2 3">
    <name type="scientific">Planotetraspora silvatica</name>
    <dbReference type="NCBI Taxonomy" id="234614"/>
    <lineage>
        <taxon>Bacteria</taxon>
        <taxon>Bacillati</taxon>
        <taxon>Actinomycetota</taxon>
        <taxon>Actinomycetes</taxon>
        <taxon>Streptosporangiales</taxon>
        <taxon>Streptosporangiaceae</taxon>
        <taxon>Planotetraspora</taxon>
    </lineage>
</organism>
<evidence type="ECO:0000313" key="3">
    <source>
        <dbReference type="Proteomes" id="UP000644610"/>
    </source>
</evidence>
<keyword evidence="3" id="KW-1185">Reference proteome</keyword>
<proteinExistence type="predicted"/>
<sequence>MKDTPKPYILKLAAAVLLGTAIAITAVLGYPELATALMGVVLGALCVSVLRMGPRVGQQIRTQTLESRKLTQRIEATQRQVLAAAKDERAAERTQALITKLDDRLDTNLATQRRVLAALENERLAGADRQQELLTGLEKTQSKIEESITSMGRIGDKIASGQRRIDQNLINLRWELVRENEALLQLFDRFEPRAPMPPSGGWALNPTGLLELLFLVERRQPRLVVELGGGTSSIWIAYALEKTGGRVISMDHDHEYAARTRLMLQLHGLDHVVEVRDAPLSPFDIGGETFNWYGLDAFQGVDDIELLLVDGPPRAVGPIARYPALQALAPKLASRSTVILDDANRPEEQEVARRWAEEVPGLTRETAIFDRQAIFSYERPTAE</sequence>
<keyword evidence="1" id="KW-0472">Membrane</keyword>
<comment type="caution">
    <text evidence="2">The sequence shown here is derived from an EMBL/GenBank/DDBJ whole genome shotgun (WGS) entry which is preliminary data.</text>
</comment>
<dbReference type="AlphaFoldDB" id="A0A8J3XL46"/>
<dbReference type="Pfam" id="PF13578">
    <property type="entry name" value="Methyltransf_24"/>
    <property type="match status" value="1"/>
</dbReference>
<dbReference type="RefSeq" id="WP_203973481.1">
    <property type="nucleotide sequence ID" value="NZ_BAAAKY010000044.1"/>
</dbReference>